<dbReference type="EMBL" id="LAZR01045569">
    <property type="protein sequence ID" value="KKK98563.1"/>
    <property type="molecule type" value="Genomic_DNA"/>
</dbReference>
<dbReference type="InterPro" id="IPR018357">
    <property type="entry name" value="Hexapep_transf_CS"/>
</dbReference>
<name>A0A0F8ZXI4_9ZZZZ</name>
<dbReference type="GO" id="GO:0016740">
    <property type="term" value="F:transferase activity"/>
    <property type="evidence" value="ECO:0007669"/>
    <property type="project" value="UniProtKB-KW"/>
</dbReference>
<dbReference type="AlphaFoldDB" id="A0A0F8ZXI4"/>
<organism evidence="2">
    <name type="scientific">marine sediment metagenome</name>
    <dbReference type="NCBI Taxonomy" id="412755"/>
    <lineage>
        <taxon>unclassified sequences</taxon>
        <taxon>metagenomes</taxon>
        <taxon>ecological metagenomes</taxon>
    </lineage>
</organism>
<dbReference type="InterPro" id="IPR011004">
    <property type="entry name" value="Trimer_LpxA-like_sf"/>
</dbReference>
<dbReference type="SUPFAM" id="SSF51161">
    <property type="entry name" value="Trimeric LpxA-like enzymes"/>
    <property type="match status" value="1"/>
</dbReference>
<dbReference type="Gene3D" id="2.160.10.10">
    <property type="entry name" value="Hexapeptide repeat proteins"/>
    <property type="match status" value="1"/>
</dbReference>
<dbReference type="PANTHER" id="PTHR23416">
    <property type="entry name" value="SIALIC ACID SYNTHASE-RELATED"/>
    <property type="match status" value="1"/>
</dbReference>
<evidence type="ECO:0008006" key="3">
    <source>
        <dbReference type="Google" id="ProtNLM"/>
    </source>
</evidence>
<sequence length="49" mass="4740">MWLGSSVIVLGGVTVADGAVVGAGAVVTKDIPGYSIAAGTPAKVIGKRE</sequence>
<dbReference type="PROSITE" id="PS00101">
    <property type="entry name" value="HEXAPEP_TRANSFERASES"/>
    <property type="match status" value="1"/>
</dbReference>
<gene>
    <name evidence="2" type="ORF">LCGC14_2641500</name>
</gene>
<dbReference type="InterPro" id="IPR051159">
    <property type="entry name" value="Hexapeptide_acetyltransf"/>
</dbReference>
<protein>
    <recommendedName>
        <fullName evidence="3">Acetyltransferase</fullName>
    </recommendedName>
</protein>
<keyword evidence="1" id="KW-0808">Transferase</keyword>
<proteinExistence type="predicted"/>
<evidence type="ECO:0000256" key="1">
    <source>
        <dbReference type="ARBA" id="ARBA00022679"/>
    </source>
</evidence>
<evidence type="ECO:0000313" key="2">
    <source>
        <dbReference type="EMBL" id="KKK98563.1"/>
    </source>
</evidence>
<accession>A0A0F8ZXI4</accession>
<reference evidence="2" key="1">
    <citation type="journal article" date="2015" name="Nature">
        <title>Complex archaea that bridge the gap between prokaryotes and eukaryotes.</title>
        <authorList>
            <person name="Spang A."/>
            <person name="Saw J.H."/>
            <person name="Jorgensen S.L."/>
            <person name="Zaremba-Niedzwiedzka K."/>
            <person name="Martijn J."/>
            <person name="Lind A.E."/>
            <person name="van Eijk R."/>
            <person name="Schleper C."/>
            <person name="Guy L."/>
            <person name="Ettema T.J."/>
        </authorList>
    </citation>
    <scope>NUCLEOTIDE SEQUENCE</scope>
</reference>
<comment type="caution">
    <text evidence="2">The sequence shown here is derived from an EMBL/GenBank/DDBJ whole genome shotgun (WGS) entry which is preliminary data.</text>
</comment>